<feature type="transmembrane region" description="Helical" evidence="6">
    <location>
        <begin position="154"/>
        <end position="175"/>
    </location>
</feature>
<evidence type="ECO:0000259" key="7">
    <source>
        <dbReference type="Pfam" id="PF05231"/>
    </source>
</evidence>
<evidence type="ECO:0000256" key="2">
    <source>
        <dbReference type="ARBA" id="ARBA00022475"/>
    </source>
</evidence>
<feature type="transmembrane region" description="Helical" evidence="6">
    <location>
        <begin position="187"/>
        <end position="208"/>
    </location>
</feature>
<feature type="transmembrane region" description="Helical" evidence="6">
    <location>
        <begin position="214"/>
        <end position="232"/>
    </location>
</feature>
<feature type="transmembrane region" description="Helical" evidence="6">
    <location>
        <begin position="84"/>
        <end position="102"/>
    </location>
</feature>
<evidence type="ECO:0000256" key="4">
    <source>
        <dbReference type="ARBA" id="ARBA00022989"/>
    </source>
</evidence>
<dbReference type="OrthoDB" id="9812260at2"/>
<dbReference type="Pfam" id="PF05231">
    <property type="entry name" value="MASE1"/>
    <property type="match status" value="1"/>
</dbReference>
<evidence type="ECO:0000313" key="9">
    <source>
        <dbReference type="Proteomes" id="UP000538566"/>
    </source>
</evidence>
<evidence type="ECO:0000256" key="5">
    <source>
        <dbReference type="ARBA" id="ARBA00023136"/>
    </source>
</evidence>
<accession>A0A7W7ACC3</accession>
<evidence type="ECO:0000313" key="8">
    <source>
        <dbReference type="EMBL" id="MBB4613650.1"/>
    </source>
</evidence>
<keyword evidence="9" id="KW-1185">Reference proteome</keyword>
<feature type="transmembrane region" description="Helical" evidence="6">
    <location>
        <begin position="114"/>
        <end position="142"/>
    </location>
</feature>
<keyword evidence="4 6" id="KW-1133">Transmembrane helix</keyword>
<protein>
    <submittedName>
        <fullName evidence="8">Integral membrane sensor domain MASE1</fullName>
    </submittedName>
</protein>
<feature type="transmembrane region" description="Helical" evidence="6">
    <location>
        <begin position="56"/>
        <end position="78"/>
    </location>
</feature>
<dbReference type="AlphaFoldDB" id="A0A7W7ACC3"/>
<reference evidence="8 9" key="1">
    <citation type="submission" date="2020-08" db="EMBL/GenBank/DDBJ databases">
        <title>Genomic Encyclopedia of Type Strains, Phase IV (KMG-IV): sequencing the most valuable type-strain genomes for metagenomic binning, comparative biology and taxonomic classification.</title>
        <authorList>
            <person name="Goeker M."/>
        </authorList>
    </citation>
    <scope>NUCLEOTIDE SEQUENCE [LARGE SCALE GENOMIC DNA]</scope>
    <source>
        <strain evidence="8 9">DSM 17507</strain>
    </source>
</reference>
<evidence type="ECO:0000256" key="3">
    <source>
        <dbReference type="ARBA" id="ARBA00022692"/>
    </source>
</evidence>
<dbReference type="GO" id="GO:0005886">
    <property type="term" value="C:plasma membrane"/>
    <property type="evidence" value="ECO:0007669"/>
    <property type="project" value="UniProtKB-SubCell"/>
</dbReference>
<sequence length="312" mass="34396">MRPAQILAGPLATAIAYMALAYGAVHFGRFTGGVAMVWLASALLSARLVQEPFRRWWHWLLPCGIASTVITGLFGLGWACAVPFAIINMVEAMLVALVWRWITREFWPHDILEWVGSFYIGIGLTVPSLTGAFAALVAWVILDQPPVENFTRWIIGHALGLVACLPVFHFVYHRLSRGRSFLPAARQWPLATLVFGSFMLLTMLVFALDMRALLVFPLVFLVIASALAPAAITTLLPLLLIAIGGTMTIMGHGPIAGMDIAFGDRIQFFQLYVGVTVLAALPLSCERHRRIIEKRAMEARIAELERSLPTYG</sequence>
<dbReference type="RefSeq" id="WP_144907537.1">
    <property type="nucleotide sequence ID" value="NZ_JACHOA010000003.1"/>
</dbReference>
<keyword evidence="5 6" id="KW-0472">Membrane</keyword>
<keyword evidence="3 6" id="KW-0812">Transmembrane</keyword>
<dbReference type="InterPro" id="IPR007895">
    <property type="entry name" value="MASE1"/>
</dbReference>
<feature type="domain" description="MASE1" evidence="7">
    <location>
        <begin position="12"/>
        <end position="284"/>
    </location>
</feature>
<feature type="transmembrane region" description="Helical" evidence="6">
    <location>
        <begin position="268"/>
        <end position="285"/>
    </location>
</feature>
<evidence type="ECO:0000256" key="1">
    <source>
        <dbReference type="ARBA" id="ARBA00004651"/>
    </source>
</evidence>
<proteinExistence type="predicted"/>
<comment type="subcellular location">
    <subcellularLocation>
        <location evidence="1">Cell membrane</location>
        <topology evidence="1">Multi-pass membrane protein</topology>
    </subcellularLocation>
</comment>
<comment type="caution">
    <text evidence="8">The sequence shown here is derived from an EMBL/GenBank/DDBJ whole genome shotgun (WGS) entry which is preliminary data.</text>
</comment>
<keyword evidence="2" id="KW-1003">Cell membrane</keyword>
<gene>
    <name evidence="8" type="ORF">GGR37_001925</name>
</gene>
<organism evidence="8 9">
    <name type="scientific">Novosphingobium taihuense</name>
    <dbReference type="NCBI Taxonomy" id="260085"/>
    <lineage>
        <taxon>Bacteria</taxon>
        <taxon>Pseudomonadati</taxon>
        <taxon>Pseudomonadota</taxon>
        <taxon>Alphaproteobacteria</taxon>
        <taxon>Sphingomonadales</taxon>
        <taxon>Sphingomonadaceae</taxon>
        <taxon>Novosphingobium</taxon>
    </lineage>
</organism>
<evidence type="ECO:0000256" key="6">
    <source>
        <dbReference type="SAM" id="Phobius"/>
    </source>
</evidence>
<name>A0A7W7ACC3_9SPHN</name>
<dbReference type="EMBL" id="JACHOA010000003">
    <property type="protein sequence ID" value="MBB4613650.1"/>
    <property type="molecule type" value="Genomic_DNA"/>
</dbReference>
<dbReference type="Proteomes" id="UP000538566">
    <property type="component" value="Unassembled WGS sequence"/>
</dbReference>